<evidence type="ECO:0000256" key="1">
    <source>
        <dbReference type="SAM" id="MobiDB-lite"/>
    </source>
</evidence>
<dbReference type="AlphaFoldDB" id="A0A9F7RPB3"/>
<dbReference type="RefSeq" id="XP_053539487.1">
    <property type="nucleotide sequence ID" value="XM_053683512.1"/>
</dbReference>
<dbReference type="GO" id="GO:0004407">
    <property type="term" value="F:histone deacetylase activity"/>
    <property type="evidence" value="ECO:0007669"/>
    <property type="project" value="TreeGrafter"/>
</dbReference>
<reference evidence="3" key="1">
    <citation type="journal article" date="2016" name="Nat. Commun.">
        <title>The channel catfish genome sequence provides insights into the evolution of scale formation in teleosts.</title>
        <authorList>
            <person name="Liu Z."/>
            <person name="Liu S."/>
            <person name="Yao J."/>
            <person name="Bao L."/>
            <person name="Zhang J."/>
            <person name="Li Y."/>
            <person name="Jiang C."/>
            <person name="Sun L."/>
            <person name="Wang R."/>
            <person name="Zhang Y."/>
            <person name="Zhou T."/>
            <person name="Zeng Q."/>
            <person name="Fu Q."/>
            <person name="Gao S."/>
            <person name="Li N."/>
            <person name="Koren S."/>
            <person name="Jiang Y."/>
            <person name="Zimin A."/>
            <person name="Xu P."/>
            <person name="Phillippy A.M."/>
            <person name="Geng X."/>
            <person name="Song L."/>
            <person name="Sun F."/>
            <person name="Li C."/>
            <person name="Wang X."/>
            <person name="Chen A."/>
            <person name="Jin Y."/>
            <person name="Yuan Z."/>
            <person name="Yang Y."/>
            <person name="Tan S."/>
            <person name="Peatman E."/>
            <person name="Lu J."/>
            <person name="Qin Z."/>
            <person name="Dunham R."/>
            <person name="Li Z."/>
            <person name="Sonstegard T."/>
            <person name="Feng J."/>
            <person name="Danzmann R.G."/>
            <person name="Schroeder S."/>
            <person name="Scheffler B."/>
            <person name="Duke M.V."/>
            <person name="Ballard L."/>
            <person name="Kucuktas H."/>
            <person name="Kaltenboeck L."/>
            <person name="Liu H."/>
            <person name="Armbruster J."/>
            <person name="Xie Y."/>
            <person name="Kirby M.L."/>
            <person name="Tian Y."/>
            <person name="Flanagan M.E."/>
            <person name="Mu W."/>
            <person name="Waldbieser G.C."/>
        </authorList>
    </citation>
    <scope>NUCLEOTIDE SEQUENCE [LARGE SCALE GENOMIC DNA]</scope>
    <source>
        <strain evidence="3">SDA103</strain>
    </source>
</reference>
<name>A0A9F7RPB3_ICTPU</name>
<dbReference type="InterPro" id="IPR037138">
    <property type="entry name" value="His_deacetylse_dom_sf"/>
</dbReference>
<evidence type="ECO:0000259" key="2">
    <source>
        <dbReference type="Pfam" id="PF00850"/>
    </source>
</evidence>
<dbReference type="GO" id="GO:0040029">
    <property type="term" value="P:epigenetic regulation of gene expression"/>
    <property type="evidence" value="ECO:0007669"/>
    <property type="project" value="TreeGrafter"/>
</dbReference>
<dbReference type="SUPFAM" id="SSF52768">
    <property type="entry name" value="Arginase/deacetylase"/>
    <property type="match status" value="1"/>
</dbReference>
<feature type="compositionally biased region" description="Basic and acidic residues" evidence="1">
    <location>
        <begin position="31"/>
        <end position="45"/>
    </location>
</feature>
<evidence type="ECO:0000313" key="3">
    <source>
        <dbReference type="Proteomes" id="UP000221080"/>
    </source>
</evidence>
<organism evidence="3 4">
    <name type="scientific">Ictalurus punctatus</name>
    <name type="common">Channel catfish</name>
    <name type="synonym">Silurus punctatus</name>
    <dbReference type="NCBI Taxonomy" id="7998"/>
    <lineage>
        <taxon>Eukaryota</taxon>
        <taxon>Metazoa</taxon>
        <taxon>Chordata</taxon>
        <taxon>Craniata</taxon>
        <taxon>Vertebrata</taxon>
        <taxon>Euteleostomi</taxon>
        <taxon>Actinopterygii</taxon>
        <taxon>Neopterygii</taxon>
        <taxon>Teleostei</taxon>
        <taxon>Ostariophysi</taxon>
        <taxon>Siluriformes</taxon>
        <taxon>Ictaluridae</taxon>
        <taxon>Ictalurus</taxon>
    </lineage>
</organism>
<feature type="compositionally biased region" description="Polar residues" evidence="1">
    <location>
        <begin position="96"/>
        <end position="105"/>
    </location>
</feature>
<dbReference type="InterPro" id="IPR023696">
    <property type="entry name" value="Ureohydrolase_dom_sf"/>
</dbReference>
<feature type="region of interest" description="Disordered" evidence="1">
    <location>
        <begin position="72"/>
        <end position="105"/>
    </location>
</feature>
<dbReference type="CTD" id="792596"/>
<dbReference type="Proteomes" id="UP000221080">
    <property type="component" value="Chromosome 11"/>
</dbReference>
<protein>
    <submittedName>
        <fullName evidence="4">Histone deacetylase 4 isoform X3</fullName>
    </submittedName>
</protein>
<dbReference type="GeneID" id="108271830"/>
<dbReference type="GO" id="GO:0000118">
    <property type="term" value="C:histone deacetylase complex"/>
    <property type="evidence" value="ECO:0007669"/>
    <property type="project" value="TreeGrafter"/>
</dbReference>
<feature type="compositionally biased region" description="Low complexity" evidence="1">
    <location>
        <begin position="84"/>
        <end position="95"/>
    </location>
</feature>
<dbReference type="PANTHER" id="PTHR10625">
    <property type="entry name" value="HISTONE DEACETYLASE HDAC1-RELATED"/>
    <property type="match status" value="1"/>
</dbReference>
<keyword evidence="3" id="KW-1185">Reference proteome</keyword>
<proteinExistence type="predicted"/>
<feature type="region of interest" description="Disordered" evidence="1">
    <location>
        <begin position="31"/>
        <end position="59"/>
    </location>
</feature>
<evidence type="ECO:0000313" key="4">
    <source>
        <dbReference type="RefSeq" id="XP_053539487.1"/>
    </source>
</evidence>
<dbReference type="Gene3D" id="3.40.800.20">
    <property type="entry name" value="Histone deacetylase domain"/>
    <property type="match status" value="1"/>
</dbReference>
<accession>A0A9F7RPB3</accession>
<reference evidence="4" key="2">
    <citation type="submission" date="2025-08" db="UniProtKB">
        <authorList>
            <consortium name="RefSeq"/>
        </authorList>
    </citation>
    <scope>IDENTIFICATION</scope>
    <source>
        <tissue evidence="4">Blood</tissue>
    </source>
</reference>
<feature type="domain" description="Histone deacetylase" evidence="2">
    <location>
        <begin position="372"/>
        <end position="587"/>
    </location>
</feature>
<dbReference type="InterPro" id="IPR023801">
    <property type="entry name" value="His_deacetylse_dom"/>
</dbReference>
<dbReference type="PANTHER" id="PTHR10625:SF42">
    <property type="entry name" value="HISTONE DEACETYLASE 7"/>
    <property type="match status" value="1"/>
</dbReference>
<gene>
    <name evidence="4" type="primary">hdac7b</name>
</gene>
<sequence length="689" mass="77278">MYLTGVMASKAVKEKLQWTVLNRQSFKQAETQRETAHISELDSQHEQPNTPPSSQQRRKQLWRAASEFVLKHERRRSSSRKESLNNSFPSSSNSPTCQCSPPSDRSDLTSQLWDYSVQPYYQFQVERNPSFSVPLRMWPPVTVPQQNMLHPSIILKPVYVDTTMFPRPHLLFHPGVCLSVRLHRPLERCQSQPLIHSHQPRGFDQRHSFRDSVRPIHECHPEAEERTAVQDAGKVRFMVGEEVCDEYTSSESSSSSHLYPSSKWQRRPAMRKHRSLTHTLSCQPAHFLPDTVDSASDHAQSTGLVYDPLMLMQHCICDPKHAGRIPLVFNRLQECGVSDQCKWFRGRQCSLEVVQVIHQNGANPLSCLQPSVMMAAGCVTELVLLVAQGQLRNGFAIVQPHGHDALHSSPSTSVATFSSVAIATKQLQKKHNRKILILDWDVHHCNITQEMFYTDPNVLHISLHCSTVRGRADEVGLGDGEGFNVNVEWSCDLDPPIGDTEYLAAFRTVIKPIAQQFSPDVILISTEFNTVDGHPASHGGLRVSAKCFGLLTQNLMELSGGHVVVVLEQGHDITAVCEASKACVNALLENQVASLSDDVLMKKPCAAAVQSLHRVLQIHSQYWSSVRDLTHTVGESWLRAERKYTMHTDTASALASLSVTTPKYPGCEVLRFCRGGTEPVEHDEDEDKP</sequence>
<feature type="compositionally biased region" description="Polar residues" evidence="1">
    <location>
        <begin position="46"/>
        <end position="55"/>
    </location>
</feature>
<dbReference type="Pfam" id="PF00850">
    <property type="entry name" value="Hist_deacetyl"/>
    <property type="match status" value="1"/>
</dbReference>